<name>A0A6J4JQ17_9CHLR</name>
<feature type="non-terminal residue" evidence="1">
    <location>
        <position position="1"/>
    </location>
</feature>
<organism evidence="1">
    <name type="scientific">uncultured Chloroflexia bacterium</name>
    <dbReference type="NCBI Taxonomy" id="1672391"/>
    <lineage>
        <taxon>Bacteria</taxon>
        <taxon>Bacillati</taxon>
        <taxon>Chloroflexota</taxon>
        <taxon>Chloroflexia</taxon>
        <taxon>environmental samples</taxon>
    </lineage>
</organism>
<reference evidence="1" key="1">
    <citation type="submission" date="2020-02" db="EMBL/GenBank/DDBJ databases">
        <authorList>
            <person name="Meier V. D."/>
        </authorList>
    </citation>
    <scope>NUCLEOTIDE SEQUENCE</scope>
    <source>
        <strain evidence="1">AVDCRST_MAG93</strain>
    </source>
</reference>
<feature type="non-terminal residue" evidence="1">
    <location>
        <position position="40"/>
    </location>
</feature>
<evidence type="ECO:0000313" key="1">
    <source>
        <dbReference type="EMBL" id="CAA9284008.1"/>
    </source>
</evidence>
<protein>
    <submittedName>
        <fullName evidence="1">Uncharacterized protein</fullName>
    </submittedName>
</protein>
<dbReference type="AlphaFoldDB" id="A0A6J4JQ17"/>
<dbReference type="EMBL" id="CADCTR010001158">
    <property type="protein sequence ID" value="CAA9284008.1"/>
    <property type="molecule type" value="Genomic_DNA"/>
</dbReference>
<sequence length="40" mass="4633">WRESSTAKPLASRIKTWRFTSRLEPRSPSFAQLQDWGALA</sequence>
<gene>
    <name evidence="1" type="ORF">AVDCRST_MAG93-3395</name>
</gene>
<accession>A0A6J4JQ17</accession>
<proteinExistence type="predicted"/>